<protein>
    <submittedName>
        <fullName evidence="2">Uncharacterized protein</fullName>
    </submittedName>
</protein>
<proteinExistence type="predicted"/>
<keyword evidence="3" id="KW-1185">Reference proteome</keyword>
<reference evidence="2 3" key="1">
    <citation type="submission" date="2023-12" db="EMBL/GenBank/DDBJ databases">
        <title>Characterization of antibiotic resistance in Aeromonas spp. in hospital effluent.</title>
        <authorList>
            <person name="Negoseki B.R.S."/>
            <person name="Krul D."/>
            <person name="Siqueira A.C."/>
            <person name="Almeida M."/>
            <person name="Mesa D."/>
            <person name="Conte D."/>
            <person name="Dalla-Costa L.M."/>
        </authorList>
    </citation>
    <scope>NUCLEOTIDE SEQUENCE [LARGE SCALE GENOMIC DNA]</scope>
    <source>
        <strain evidence="2 3">36v</strain>
    </source>
</reference>
<organism evidence="2 3">
    <name type="scientific">Aeromonas caviae</name>
    <name type="common">Aeromonas punctata</name>
    <dbReference type="NCBI Taxonomy" id="648"/>
    <lineage>
        <taxon>Bacteria</taxon>
        <taxon>Pseudomonadati</taxon>
        <taxon>Pseudomonadota</taxon>
        <taxon>Gammaproteobacteria</taxon>
        <taxon>Aeromonadales</taxon>
        <taxon>Aeromonadaceae</taxon>
        <taxon>Aeromonas</taxon>
    </lineage>
</organism>
<sequence length="313" mass="34283">MITTILSTLIAALVIAIITSLTKSHGLYAIVPKLYFNTPISNGQVISLSIYNAALFPEEDIAITFRPTCKIDIIGTTKSTAVLNNQTLTLPKLSRFENVNILLLIEGKTFDPADIESIESKKAKGKVVDDKSKAYCLWQHFIAIPAILLLLGLPFVFGSVVGVEIGVSIPQYLDDQYNSLKPSTELAGYTSNITEGYATNSLESSINRKLIMFSIKNIVRQGNILTVKIEIKNKLDTSILIHGDIKSSAGDKGSVSFEDARFDSISIMPSESQTIKMKAYLPDDVKLKLLQSNFYITSINGDSANASQIIQLR</sequence>
<evidence type="ECO:0000313" key="3">
    <source>
        <dbReference type="Proteomes" id="UP001304847"/>
    </source>
</evidence>
<dbReference type="Proteomes" id="UP001304847">
    <property type="component" value="Unassembled WGS sequence"/>
</dbReference>
<dbReference type="EMBL" id="JAYGOJ010000254">
    <property type="protein sequence ID" value="MEA9438695.1"/>
    <property type="molecule type" value="Genomic_DNA"/>
</dbReference>
<dbReference type="RefSeq" id="WP_323581125.1">
    <property type="nucleotide sequence ID" value="NZ_JAYGOJ010000254.1"/>
</dbReference>
<keyword evidence="1" id="KW-0812">Transmembrane</keyword>
<keyword evidence="1" id="KW-1133">Transmembrane helix</keyword>
<evidence type="ECO:0000256" key="1">
    <source>
        <dbReference type="SAM" id="Phobius"/>
    </source>
</evidence>
<keyword evidence="1" id="KW-0472">Membrane</keyword>
<comment type="caution">
    <text evidence="2">The sequence shown here is derived from an EMBL/GenBank/DDBJ whole genome shotgun (WGS) entry which is preliminary data.</text>
</comment>
<feature type="transmembrane region" description="Helical" evidence="1">
    <location>
        <begin position="141"/>
        <end position="163"/>
    </location>
</feature>
<accession>A0ABU5WCU6</accession>
<gene>
    <name evidence="2" type="ORF">VCX44_23595</name>
</gene>
<evidence type="ECO:0000313" key="2">
    <source>
        <dbReference type="EMBL" id="MEA9438695.1"/>
    </source>
</evidence>
<name>A0ABU5WCU6_AERCA</name>